<dbReference type="RefSeq" id="WP_341414006.1">
    <property type="nucleotide sequence ID" value="NZ_JBBPCC010000001.1"/>
</dbReference>
<dbReference type="EMBL" id="JBBPCC010000001">
    <property type="protein sequence ID" value="MEK8126965.1"/>
    <property type="molecule type" value="Genomic_DNA"/>
</dbReference>
<evidence type="ECO:0008006" key="3">
    <source>
        <dbReference type="Google" id="ProtNLM"/>
    </source>
</evidence>
<accession>A0ABU9DDM7</accession>
<keyword evidence="2" id="KW-1185">Reference proteome</keyword>
<name>A0ABU9DDM7_9BACL</name>
<comment type="caution">
    <text evidence="1">The sequence shown here is derived from an EMBL/GenBank/DDBJ whole genome shotgun (WGS) entry which is preliminary data.</text>
</comment>
<evidence type="ECO:0000313" key="2">
    <source>
        <dbReference type="Proteomes" id="UP001469365"/>
    </source>
</evidence>
<organism evidence="1 2">
    <name type="scientific">Paenibacillus filicis</name>
    <dbReference type="NCBI Taxonomy" id="669464"/>
    <lineage>
        <taxon>Bacteria</taxon>
        <taxon>Bacillati</taxon>
        <taxon>Bacillota</taxon>
        <taxon>Bacilli</taxon>
        <taxon>Bacillales</taxon>
        <taxon>Paenibacillaceae</taxon>
        <taxon>Paenibacillus</taxon>
    </lineage>
</organism>
<protein>
    <recommendedName>
        <fullName evidence="3">PilZ domain-containing protein</fullName>
    </recommendedName>
</protein>
<dbReference type="Proteomes" id="UP001469365">
    <property type="component" value="Unassembled WGS sequence"/>
</dbReference>
<sequence>MFKIPDLPAIYGKLSVSCIDHRNVQTRQAVVELTGLDMAEIRFASPLLLPVHRHIVLSFELELLSGTVHFTGILTGQVNRGTAGQQYSAIHAMDHTSRAELMQLIKQRNEYAELQRNKATDSYLAFHQMGTPVSSIDTLV</sequence>
<reference evidence="1 2" key="1">
    <citation type="submission" date="2024-04" db="EMBL/GenBank/DDBJ databases">
        <title>draft genome sequnece of Paenibacillus filicis.</title>
        <authorList>
            <person name="Kim D.-U."/>
        </authorList>
    </citation>
    <scope>NUCLEOTIDE SEQUENCE [LARGE SCALE GENOMIC DNA]</scope>
    <source>
        <strain evidence="1 2">KACC14197</strain>
    </source>
</reference>
<evidence type="ECO:0000313" key="1">
    <source>
        <dbReference type="EMBL" id="MEK8126965.1"/>
    </source>
</evidence>
<gene>
    <name evidence="1" type="ORF">WMW72_03480</name>
</gene>
<proteinExistence type="predicted"/>